<comment type="subcellular location">
    <subcellularLocation>
        <location evidence="7 8">Cytoplasm</location>
    </subcellularLocation>
</comment>
<feature type="domain" description="Mur ligase C-terminal" evidence="10">
    <location>
        <begin position="342"/>
        <end position="469"/>
    </location>
</feature>
<dbReference type="Gene3D" id="3.40.1190.10">
    <property type="entry name" value="Mur-like, catalytic domain"/>
    <property type="match status" value="1"/>
</dbReference>
<dbReference type="Proteomes" id="UP000252387">
    <property type="component" value="Unassembled WGS sequence"/>
</dbReference>
<keyword evidence="4 7" id="KW-0573">Peptidoglycan synthesis</keyword>
<dbReference type="InterPro" id="IPR013221">
    <property type="entry name" value="Mur_ligase_cen"/>
</dbReference>
<dbReference type="InterPro" id="IPR005761">
    <property type="entry name" value="UDP-N-AcMur-Glu-dNH2Pim_ligase"/>
</dbReference>
<dbReference type="GO" id="GO:0071555">
    <property type="term" value="P:cell wall organization"/>
    <property type="evidence" value="ECO:0007669"/>
    <property type="project" value="UniProtKB-KW"/>
</dbReference>
<comment type="PTM">
    <text evidence="7">Carboxylation is probably crucial for Mg(2+) binding and, consequently, for the gamma-phosphate positioning of ATP.</text>
</comment>
<dbReference type="RefSeq" id="WP_114343724.1">
    <property type="nucleotide sequence ID" value="NZ_QFWQ01000006.1"/>
</dbReference>
<keyword evidence="5 7" id="KW-0131">Cell cycle</keyword>
<dbReference type="Pfam" id="PF08245">
    <property type="entry name" value="Mur_ligase_M"/>
    <property type="match status" value="1"/>
</dbReference>
<evidence type="ECO:0000313" key="13">
    <source>
        <dbReference type="Proteomes" id="UP000252387"/>
    </source>
</evidence>
<comment type="similarity">
    <text evidence="1 7">Belongs to the MurCDEF family. MurE subfamily.</text>
</comment>
<dbReference type="SUPFAM" id="SSF53623">
    <property type="entry name" value="MurD-like peptide ligases, catalytic domain"/>
    <property type="match status" value="1"/>
</dbReference>
<dbReference type="GO" id="GO:0005524">
    <property type="term" value="F:ATP binding"/>
    <property type="evidence" value="ECO:0007669"/>
    <property type="project" value="UniProtKB-UniRule"/>
</dbReference>
<dbReference type="InterPro" id="IPR035911">
    <property type="entry name" value="MurE/MurF_N"/>
</dbReference>
<keyword evidence="2 7" id="KW-0132">Cell division</keyword>
<keyword evidence="7 12" id="KW-0436">Ligase</keyword>
<protein>
    <recommendedName>
        <fullName evidence="7">UDP-N-acetylmuramoyl-L-alanyl-D-glutamate--2,6-diaminopimelate ligase</fullName>
        <ecNumber evidence="7">6.3.2.13</ecNumber>
    </recommendedName>
    <alternativeName>
        <fullName evidence="7">Meso-A2pm-adding enzyme</fullName>
    </alternativeName>
    <alternativeName>
        <fullName evidence="7">Meso-diaminopimelate-adding enzyme</fullName>
    </alternativeName>
    <alternativeName>
        <fullName evidence="7">UDP-MurNAc-L-Ala-D-Glu:meso-diaminopimelate ligase</fullName>
    </alternativeName>
    <alternativeName>
        <fullName evidence="7">UDP-MurNAc-tripeptide synthetase</fullName>
    </alternativeName>
    <alternativeName>
        <fullName evidence="7">UDP-N-acetylmuramyl-tripeptide synthetase</fullName>
    </alternativeName>
</protein>
<feature type="binding site" evidence="7">
    <location>
        <position position="34"/>
    </location>
    <ligand>
        <name>UDP-N-acetyl-alpha-D-muramoyl-L-alanyl-D-glutamate</name>
        <dbReference type="ChEBI" id="CHEBI:83900"/>
    </ligand>
</feature>
<keyword evidence="7" id="KW-0547">Nucleotide-binding</keyword>
<dbReference type="EC" id="6.3.2.13" evidence="7"/>
<evidence type="ECO:0000256" key="4">
    <source>
        <dbReference type="ARBA" id="ARBA00022984"/>
    </source>
</evidence>
<dbReference type="GO" id="GO:0000287">
    <property type="term" value="F:magnesium ion binding"/>
    <property type="evidence" value="ECO:0007669"/>
    <property type="project" value="UniProtKB-UniRule"/>
</dbReference>
<dbReference type="UniPathway" id="UPA00219"/>
<dbReference type="GO" id="GO:0009252">
    <property type="term" value="P:peptidoglycan biosynthetic process"/>
    <property type="evidence" value="ECO:0007669"/>
    <property type="project" value="UniProtKB-UniRule"/>
</dbReference>
<evidence type="ECO:0000259" key="10">
    <source>
        <dbReference type="Pfam" id="PF02875"/>
    </source>
</evidence>
<evidence type="ECO:0000259" key="9">
    <source>
        <dbReference type="Pfam" id="PF01225"/>
    </source>
</evidence>
<dbReference type="PANTHER" id="PTHR23135:SF4">
    <property type="entry name" value="UDP-N-ACETYLMURAMOYL-L-ALANYL-D-GLUTAMATE--2,6-DIAMINOPIMELATE LIGASE MURE HOMOLOG, CHLOROPLASTIC"/>
    <property type="match status" value="1"/>
</dbReference>
<evidence type="ECO:0000256" key="1">
    <source>
        <dbReference type="ARBA" id="ARBA00005898"/>
    </source>
</evidence>
<feature type="domain" description="Mur ligase central" evidence="11">
    <location>
        <begin position="117"/>
        <end position="319"/>
    </location>
</feature>
<feature type="modified residue" description="N6-carboxylysine" evidence="7">
    <location>
        <position position="228"/>
    </location>
</feature>
<proteinExistence type="inferred from homology"/>
<dbReference type="InterPro" id="IPR036615">
    <property type="entry name" value="Mur_ligase_C_dom_sf"/>
</dbReference>
<accession>A0A368KFL1</accession>
<evidence type="ECO:0000313" key="12">
    <source>
        <dbReference type="EMBL" id="RCS29795.1"/>
    </source>
</evidence>
<dbReference type="NCBIfam" id="NF001126">
    <property type="entry name" value="PRK00139.1-4"/>
    <property type="match status" value="1"/>
</dbReference>
<evidence type="ECO:0000256" key="6">
    <source>
        <dbReference type="ARBA" id="ARBA00023316"/>
    </source>
</evidence>
<dbReference type="Pfam" id="PF02875">
    <property type="entry name" value="Mur_ligase_C"/>
    <property type="match status" value="1"/>
</dbReference>
<dbReference type="InterPro" id="IPR036565">
    <property type="entry name" value="Mur-like_cat_sf"/>
</dbReference>
<comment type="function">
    <text evidence="7">Catalyzes the addition of meso-diaminopimelic acid to the nucleotide precursor UDP-N-acetylmuramoyl-L-alanyl-D-glutamate (UMAG) in the biosynthesis of bacterial cell-wall peptidoglycan.</text>
</comment>
<name>A0A368KFL1_9GAMM</name>
<dbReference type="EMBL" id="QFWQ01000006">
    <property type="protein sequence ID" value="RCS29795.1"/>
    <property type="molecule type" value="Genomic_DNA"/>
</dbReference>
<evidence type="ECO:0000256" key="5">
    <source>
        <dbReference type="ARBA" id="ARBA00023306"/>
    </source>
</evidence>
<comment type="caution">
    <text evidence="12">The sequence shown here is derived from an EMBL/GenBank/DDBJ whole genome shotgun (WGS) entry which is preliminary data.</text>
</comment>
<sequence length="502" mass="52222">MSTGHLDQLLLGIADAQVAAVPGAGRIVVSGLALDSRRVRRGDAFFALRGTRGHGITFAPGAVQRGAQVVLAEAPVVDDAAALDVPVLWIEGLHGQVGEIAARFYERPSESLRMVGVTGTNGKTSCVQLLAQALTLLGHRTASIGTLGAGVHGRLREGERTTPDAVTVQELLAEFRDAGVSHVAMEVSSHALEQGRVAAVDFEVAAFTNLTRDHLDYHGSMEAYGAAKAKLFAWPGLRSAAINVDDAFGRELAGQLPAGVQRLRFSMAGDGEAEVAASAIATSAEGLSFMLRTPWGTRAVRSQLIGRFNVANLLAVVACLGALGEPFARIVEAVAQLQPVNGRMSGLGGLHGQPLVVVDYAHTPDALEQALAAVRAHCAGKLICVFGCGGERDAGKRPLMGAIAARLADVAIVTDDNPRGEDGDAIVAQIVAGMQAARAMAVERDRATAIADALQLARAGDAVLIAGKGHETYQEGADGKHPFDDLAVARAVLERIGGEERP</sequence>
<organism evidence="12 13">
    <name type="scientific">Rhodanobacter denitrificans</name>
    <dbReference type="NCBI Taxonomy" id="666685"/>
    <lineage>
        <taxon>Bacteria</taxon>
        <taxon>Pseudomonadati</taxon>
        <taxon>Pseudomonadota</taxon>
        <taxon>Gammaproteobacteria</taxon>
        <taxon>Lysobacterales</taxon>
        <taxon>Rhodanobacteraceae</taxon>
        <taxon>Rhodanobacter</taxon>
    </lineage>
</organism>
<dbReference type="NCBIfam" id="NF001124">
    <property type="entry name" value="PRK00139.1-2"/>
    <property type="match status" value="1"/>
</dbReference>
<dbReference type="NCBIfam" id="TIGR01085">
    <property type="entry name" value="murE"/>
    <property type="match status" value="1"/>
</dbReference>
<feature type="binding site" evidence="7">
    <location>
        <position position="471"/>
    </location>
    <ligand>
        <name>meso-2,6-diaminopimelate</name>
        <dbReference type="ChEBI" id="CHEBI:57791"/>
    </ligand>
</feature>
<keyword evidence="13" id="KW-1185">Reference proteome</keyword>
<reference evidence="12 13" key="1">
    <citation type="submission" date="2018-05" db="EMBL/GenBank/DDBJ databases">
        <title>Draft genome sequence of Rhodanobacter denitrificans Yn1 isolated from gold copper mine.</title>
        <authorList>
            <person name="Yang N."/>
            <person name="Mazhar H.S."/>
            <person name="Rensing C."/>
        </authorList>
    </citation>
    <scope>NUCLEOTIDE SEQUENCE [LARGE SCALE GENOMIC DNA]</scope>
    <source>
        <strain evidence="12 13">Yn1</strain>
    </source>
</reference>
<evidence type="ECO:0000256" key="7">
    <source>
        <dbReference type="HAMAP-Rule" id="MF_00208"/>
    </source>
</evidence>
<dbReference type="GO" id="GO:0008360">
    <property type="term" value="P:regulation of cell shape"/>
    <property type="evidence" value="ECO:0007669"/>
    <property type="project" value="UniProtKB-KW"/>
</dbReference>
<dbReference type="OrthoDB" id="9800958at2"/>
<keyword evidence="7" id="KW-0460">Magnesium</keyword>
<feature type="binding site" evidence="7">
    <location>
        <position position="467"/>
    </location>
    <ligand>
        <name>meso-2,6-diaminopimelate</name>
        <dbReference type="ChEBI" id="CHEBI:57791"/>
    </ligand>
</feature>
<dbReference type="SUPFAM" id="SSF53244">
    <property type="entry name" value="MurD-like peptide ligases, peptide-binding domain"/>
    <property type="match status" value="1"/>
</dbReference>
<gene>
    <name evidence="7" type="primary">murE</name>
    <name evidence="12" type="ORF">DEO45_11675</name>
</gene>
<dbReference type="HAMAP" id="MF_00208">
    <property type="entry name" value="MurE"/>
    <property type="match status" value="1"/>
</dbReference>
<evidence type="ECO:0000256" key="8">
    <source>
        <dbReference type="RuleBase" id="RU004135"/>
    </source>
</evidence>
<dbReference type="AlphaFoldDB" id="A0A368KFL1"/>
<keyword evidence="7" id="KW-0963">Cytoplasm</keyword>
<dbReference type="GO" id="GO:0051301">
    <property type="term" value="P:cell division"/>
    <property type="evidence" value="ECO:0007669"/>
    <property type="project" value="UniProtKB-KW"/>
</dbReference>
<dbReference type="InterPro" id="IPR004101">
    <property type="entry name" value="Mur_ligase_C"/>
</dbReference>
<feature type="binding site" evidence="7">
    <location>
        <position position="196"/>
    </location>
    <ligand>
        <name>UDP-N-acetyl-alpha-D-muramoyl-L-alanyl-D-glutamate</name>
        <dbReference type="ChEBI" id="CHEBI:83900"/>
    </ligand>
</feature>
<comment type="caution">
    <text evidence="7">Lacks conserved residue(s) required for the propagation of feature annotation.</text>
</comment>
<dbReference type="InterPro" id="IPR000713">
    <property type="entry name" value="Mur_ligase_N"/>
</dbReference>
<dbReference type="GO" id="GO:0008765">
    <property type="term" value="F:UDP-N-acetylmuramoylalanyl-D-glutamate-2,6-diaminopimelate ligase activity"/>
    <property type="evidence" value="ECO:0007669"/>
    <property type="project" value="UniProtKB-UniRule"/>
</dbReference>
<comment type="pathway">
    <text evidence="7 8">Cell wall biogenesis; peptidoglycan biosynthesis.</text>
</comment>
<dbReference type="Gene3D" id="3.40.1390.10">
    <property type="entry name" value="MurE/MurF, N-terminal domain"/>
    <property type="match status" value="1"/>
</dbReference>
<dbReference type="Gene3D" id="3.90.190.20">
    <property type="entry name" value="Mur ligase, C-terminal domain"/>
    <property type="match status" value="1"/>
</dbReference>
<evidence type="ECO:0000259" key="11">
    <source>
        <dbReference type="Pfam" id="PF08245"/>
    </source>
</evidence>
<dbReference type="SUPFAM" id="SSF63418">
    <property type="entry name" value="MurE/MurF N-terminal domain"/>
    <property type="match status" value="1"/>
</dbReference>
<dbReference type="PANTHER" id="PTHR23135">
    <property type="entry name" value="MUR LIGASE FAMILY MEMBER"/>
    <property type="match status" value="1"/>
</dbReference>
<feature type="binding site" evidence="7">
    <location>
        <position position="188"/>
    </location>
    <ligand>
        <name>UDP-N-acetyl-alpha-D-muramoyl-L-alanyl-D-glutamate</name>
        <dbReference type="ChEBI" id="CHEBI:83900"/>
    </ligand>
</feature>
<feature type="binding site" evidence="7">
    <location>
        <begin position="119"/>
        <end position="125"/>
    </location>
    <ligand>
        <name>ATP</name>
        <dbReference type="ChEBI" id="CHEBI:30616"/>
    </ligand>
</feature>
<dbReference type="GO" id="GO:0005737">
    <property type="term" value="C:cytoplasm"/>
    <property type="evidence" value="ECO:0007669"/>
    <property type="project" value="UniProtKB-SubCell"/>
</dbReference>
<feature type="domain" description="Mur ligase N-terminal catalytic" evidence="9">
    <location>
        <begin position="29"/>
        <end position="105"/>
    </location>
</feature>
<dbReference type="Pfam" id="PF01225">
    <property type="entry name" value="Mur_ligase"/>
    <property type="match status" value="1"/>
</dbReference>
<keyword evidence="7" id="KW-0067">ATP-binding</keyword>
<feature type="binding site" evidence="7">
    <location>
        <position position="194"/>
    </location>
    <ligand>
        <name>UDP-N-acetyl-alpha-D-muramoyl-L-alanyl-D-glutamate</name>
        <dbReference type="ChEBI" id="CHEBI:83900"/>
    </ligand>
</feature>
<feature type="binding site" evidence="7">
    <location>
        <position position="392"/>
    </location>
    <ligand>
        <name>meso-2,6-diaminopimelate</name>
        <dbReference type="ChEBI" id="CHEBI:57791"/>
    </ligand>
</feature>
<feature type="short sequence motif" description="Meso-diaminopimelate recognition motif" evidence="7">
    <location>
        <begin position="416"/>
        <end position="419"/>
    </location>
</feature>
<feature type="binding site" evidence="7">
    <location>
        <begin position="161"/>
        <end position="162"/>
    </location>
    <ligand>
        <name>UDP-N-acetyl-alpha-D-muramoyl-L-alanyl-D-glutamate</name>
        <dbReference type="ChEBI" id="CHEBI:83900"/>
    </ligand>
</feature>
<feature type="binding site" evidence="7">
    <location>
        <begin position="416"/>
        <end position="419"/>
    </location>
    <ligand>
        <name>meso-2,6-diaminopimelate</name>
        <dbReference type="ChEBI" id="CHEBI:57791"/>
    </ligand>
</feature>
<feature type="binding site" evidence="7">
    <location>
        <position position="36"/>
    </location>
    <ligand>
        <name>UDP-N-acetyl-alpha-D-muramoyl-L-alanyl-D-glutamate</name>
        <dbReference type="ChEBI" id="CHEBI:83900"/>
    </ligand>
</feature>
<evidence type="ECO:0000256" key="3">
    <source>
        <dbReference type="ARBA" id="ARBA00022960"/>
    </source>
</evidence>
<keyword evidence="3 7" id="KW-0133">Cell shape</keyword>
<comment type="catalytic activity">
    <reaction evidence="7">
        <text>UDP-N-acetyl-alpha-D-muramoyl-L-alanyl-D-glutamate + meso-2,6-diaminopimelate + ATP = UDP-N-acetyl-alpha-D-muramoyl-L-alanyl-gamma-D-glutamyl-meso-2,6-diaminopimelate + ADP + phosphate + H(+)</text>
        <dbReference type="Rhea" id="RHEA:23676"/>
        <dbReference type="ChEBI" id="CHEBI:15378"/>
        <dbReference type="ChEBI" id="CHEBI:30616"/>
        <dbReference type="ChEBI" id="CHEBI:43474"/>
        <dbReference type="ChEBI" id="CHEBI:57791"/>
        <dbReference type="ChEBI" id="CHEBI:83900"/>
        <dbReference type="ChEBI" id="CHEBI:83905"/>
        <dbReference type="ChEBI" id="CHEBI:456216"/>
        <dbReference type="EC" id="6.3.2.13"/>
    </reaction>
</comment>
<evidence type="ECO:0000256" key="2">
    <source>
        <dbReference type="ARBA" id="ARBA00022618"/>
    </source>
</evidence>
<keyword evidence="6 7" id="KW-0961">Cell wall biogenesis/degradation</keyword>
<comment type="cofactor">
    <cofactor evidence="7">
        <name>Mg(2+)</name>
        <dbReference type="ChEBI" id="CHEBI:18420"/>
    </cofactor>
</comment>